<dbReference type="AlphaFoldDB" id="A0A2Z3NAB3"/>
<organism evidence="1 2">
    <name type="scientific">Geobacillus thermoleovorans</name>
    <name type="common">Bacillus thermoleovorans</name>
    <dbReference type="NCBI Taxonomy" id="33941"/>
    <lineage>
        <taxon>Bacteria</taxon>
        <taxon>Bacillati</taxon>
        <taxon>Bacillota</taxon>
        <taxon>Bacilli</taxon>
        <taxon>Bacillales</taxon>
        <taxon>Anoxybacillaceae</taxon>
        <taxon>Geobacillus</taxon>
        <taxon>Geobacillus thermoleovorans group</taxon>
    </lineage>
</organism>
<proteinExistence type="predicted"/>
<dbReference type="EMBL" id="CP027303">
    <property type="protein sequence ID" value="AWO74843.1"/>
    <property type="molecule type" value="Genomic_DNA"/>
</dbReference>
<evidence type="ECO:0000313" key="1">
    <source>
        <dbReference type="EMBL" id="AWO74843.1"/>
    </source>
</evidence>
<evidence type="ECO:0000313" key="2">
    <source>
        <dbReference type="Proteomes" id="UP000246996"/>
    </source>
</evidence>
<gene>
    <name evidence="1" type="ORF">C1N76_10200</name>
</gene>
<protein>
    <submittedName>
        <fullName evidence="1">Uncharacterized protein</fullName>
    </submittedName>
</protein>
<accession>A0A2Z3NAB3</accession>
<dbReference type="Proteomes" id="UP000246996">
    <property type="component" value="Chromosome"/>
</dbReference>
<reference evidence="2" key="1">
    <citation type="submission" date="2018-02" db="EMBL/GenBank/DDBJ databases">
        <title>The complete genome of bacterial strain SGAirxxxx.</title>
        <authorList>
            <person name="Schuster S.C."/>
        </authorList>
    </citation>
    <scope>NUCLEOTIDE SEQUENCE [LARGE SCALE GENOMIC DNA]</scope>
    <source>
        <strain evidence="2">SGAir0734</strain>
    </source>
</reference>
<sequence length="64" mass="7783">MSHLQVADERIWRPWGWWFWRPRPFFFGAPFFVAPFFGGFLGGLLGSALVPPFFYPWWYGPIWW</sequence>
<name>A0A2Z3NAB3_GEOTH</name>
<dbReference type="KEGG" id="gtk:GT3570_14705"/>
<dbReference type="GeneID" id="32064891"/>
<dbReference type="RefSeq" id="WP_021321762.1">
    <property type="nucleotide sequence ID" value="NZ_CP014335.1"/>
</dbReference>